<sequence>MYLKMDVKFGKISRITTMLTLTAVYCITVSVVGVLNDTMLLVTGAVHRLSDVIALLVVLVAIVMSNKTNTAYNTYGWVRSEVLGALVNAVFLLALCFALLVHSIQLLTISEEEHGHGHSESFRLMISVGVASLVIGMVGIFLFLGYAPGFESGSLFCKCVSEERELIQQTNISEADQDNEEEEEETRVVGINTSFIRQPKSITGSQLNFRGLLLHIFMGLLSSIIVISNTLLMEYSNSDWKLYIYPVFNILLVIIMVALAIPLMKQSAYILLQVVPEHISVGFLKEKLKKEVSEVADVHEIHIWRLEGDIIIATAHITIKDRGQYMRISRKVKNFFHDHGIHSTTFQPEFVDGSVTVPPNDKNTSECALECREDSCKNALCCSTDKSKTDELLENLEREPLIHRLLSDKSEVDDGCEKC</sequence>
<keyword evidence="3 7" id="KW-0812">Transmembrane</keyword>
<feature type="transmembrane region" description="Helical" evidence="7">
    <location>
        <begin position="243"/>
        <end position="263"/>
    </location>
</feature>
<keyword evidence="4" id="KW-0862">Zinc</keyword>
<name>A0ABM0GSE2_SACKO</name>
<dbReference type="InterPro" id="IPR002524">
    <property type="entry name" value="Cation_efflux"/>
</dbReference>
<dbReference type="Gene3D" id="1.20.1510.10">
    <property type="entry name" value="Cation efflux protein transmembrane domain"/>
    <property type="match status" value="1"/>
</dbReference>
<feature type="transmembrane region" description="Helical" evidence="7">
    <location>
        <begin position="212"/>
        <end position="231"/>
    </location>
</feature>
<dbReference type="Proteomes" id="UP000694865">
    <property type="component" value="Unplaced"/>
</dbReference>
<proteinExistence type="inferred from homology"/>
<feature type="transmembrane region" description="Helical" evidence="7">
    <location>
        <begin position="12"/>
        <end position="33"/>
    </location>
</feature>
<feature type="domain" description="Cation efflux protein transmembrane" evidence="8">
    <location>
        <begin position="18"/>
        <end position="272"/>
    </location>
</feature>
<evidence type="ECO:0000256" key="7">
    <source>
        <dbReference type="SAM" id="Phobius"/>
    </source>
</evidence>
<evidence type="ECO:0000256" key="5">
    <source>
        <dbReference type="ARBA" id="ARBA00022989"/>
    </source>
</evidence>
<keyword evidence="6 7" id="KW-0472">Membrane</keyword>
<accession>A0ABM0GSE2</accession>
<reference evidence="10" key="1">
    <citation type="submission" date="2025-08" db="UniProtKB">
        <authorList>
            <consortium name="RefSeq"/>
        </authorList>
    </citation>
    <scope>IDENTIFICATION</scope>
    <source>
        <tissue evidence="10">Testes</tissue>
    </source>
</reference>
<evidence type="ECO:0000256" key="3">
    <source>
        <dbReference type="ARBA" id="ARBA00022692"/>
    </source>
</evidence>
<evidence type="ECO:0000256" key="6">
    <source>
        <dbReference type="ARBA" id="ARBA00023136"/>
    </source>
</evidence>
<gene>
    <name evidence="10" type="primary">LOC100378077</name>
</gene>
<dbReference type="NCBIfam" id="TIGR01297">
    <property type="entry name" value="CDF"/>
    <property type="match status" value="1"/>
</dbReference>
<dbReference type="GeneID" id="100378077"/>
<dbReference type="PANTHER" id="PTHR45820:SF4">
    <property type="entry name" value="ZINC TRANSPORTER 63C, ISOFORM F"/>
    <property type="match status" value="1"/>
</dbReference>
<dbReference type="Pfam" id="PF01545">
    <property type="entry name" value="Cation_efflux"/>
    <property type="match status" value="1"/>
</dbReference>
<protein>
    <submittedName>
        <fullName evidence="10">Zinc transporter 1-like</fullName>
    </submittedName>
</protein>
<dbReference type="SUPFAM" id="SSF161111">
    <property type="entry name" value="Cation efflux protein transmembrane domain-like"/>
    <property type="match status" value="1"/>
</dbReference>
<evidence type="ECO:0000313" key="10">
    <source>
        <dbReference type="RefSeq" id="XP_002736323.2"/>
    </source>
</evidence>
<evidence type="ECO:0000256" key="2">
    <source>
        <dbReference type="ARBA" id="ARBA00008873"/>
    </source>
</evidence>
<feature type="transmembrane region" description="Helical" evidence="7">
    <location>
        <begin position="124"/>
        <end position="146"/>
    </location>
</feature>
<evidence type="ECO:0000259" key="8">
    <source>
        <dbReference type="Pfam" id="PF01545"/>
    </source>
</evidence>
<dbReference type="InterPro" id="IPR058533">
    <property type="entry name" value="Cation_efflux_TM"/>
</dbReference>
<keyword evidence="9" id="KW-1185">Reference proteome</keyword>
<keyword evidence="5 7" id="KW-1133">Transmembrane helix</keyword>
<comment type="similarity">
    <text evidence="2">Belongs to the cation diffusion facilitator (CDF) transporter (TC 2.A.4) family. SLC30A subfamily.</text>
</comment>
<evidence type="ECO:0000256" key="1">
    <source>
        <dbReference type="ARBA" id="ARBA00004141"/>
    </source>
</evidence>
<comment type="subcellular location">
    <subcellularLocation>
        <location evidence="1">Membrane</location>
        <topology evidence="1">Multi-pass membrane protein</topology>
    </subcellularLocation>
</comment>
<feature type="transmembrane region" description="Helical" evidence="7">
    <location>
        <begin position="45"/>
        <end position="64"/>
    </location>
</feature>
<organism evidence="9 10">
    <name type="scientific">Saccoglossus kowalevskii</name>
    <name type="common">Acorn worm</name>
    <dbReference type="NCBI Taxonomy" id="10224"/>
    <lineage>
        <taxon>Eukaryota</taxon>
        <taxon>Metazoa</taxon>
        <taxon>Hemichordata</taxon>
        <taxon>Enteropneusta</taxon>
        <taxon>Harrimaniidae</taxon>
        <taxon>Saccoglossus</taxon>
    </lineage>
</organism>
<dbReference type="InterPro" id="IPR027469">
    <property type="entry name" value="Cation_efflux_TMD_sf"/>
</dbReference>
<feature type="transmembrane region" description="Helical" evidence="7">
    <location>
        <begin position="85"/>
        <end position="104"/>
    </location>
</feature>
<evidence type="ECO:0000313" key="9">
    <source>
        <dbReference type="Proteomes" id="UP000694865"/>
    </source>
</evidence>
<evidence type="ECO:0000256" key="4">
    <source>
        <dbReference type="ARBA" id="ARBA00022833"/>
    </source>
</evidence>
<dbReference type="PANTHER" id="PTHR45820">
    <property type="entry name" value="FI23527P1"/>
    <property type="match status" value="1"/>
</dbReference>
<dbReference type="RefSeq" id="XP_002736323.2">
    <property type="nucleotide sequence ID" value="XM_002736277.2"/>
</dbReference>